<evidence type="ECO:0000313" key="2">
    <source>
        <dbReference type="Proteomes" id="UP000807353"/>
    </source>
</evidence>
<reference evidence="1" key="1">
    <citation type="submission" date="2020-11" db="EMBL/GenBank/DDBJ databases">
        <authorList>
            <consortium name="DOE Joint Genome Institute"/>
            <person name="Ahrendt S."/>
            <person name="Riley R."/>
            <person name="Andreopoulos W."/>
            <person name="Labutti K."/>
            <person name="Pangilinan J."/>
            <person name="Ruiz-Duenas F.J."/>
            <person name="Barrasa J.M."/>
            <person name="Sanchez-Garcia M."/>
            <person name="Camarero S."/>
            <person name="Miyauchi S."/>
            <person name="Serrano A."/>
            <person name="Linde D."/>
            <person name="Babiker R."/>
            <person name="Drula E."/>
            <person name="Ayuso-Fernandez I."/>
            <person name="Pacheco R."/>
            <person name="Padilla G."/>
            <person name="Ferreira P."/>
            <person name="Barriuso J."/>
            <person name="Kellner H."/>
            <person name="Castanera R."/>
            <person name="Alfaro M."/>
            <person name="Ramirez L."/>
            <person name="Pisabarro A.G."/>
            <person name="Kuo A."/>
            <person name="Tritt A."/>
            <person name="Lipzen A."/>
            <person name="He G."/>
            <person name="Yan M."/>
            <person name="Ng V."/>
            <person name="Cullen D."/>
            <person name="Martin F."/>
            <person name="Rosso M.-N."/>
            <person name="Henrissat B."/>
            <person name="Hibbett D."/>
            <person name="Martinez A.T."/>
            <person name="Grigoriev I.V."/>
        </authorList>
    </citation>
    <scope>NUCLEOTIDE SEQUENCE</scope>
    <source>
        <strain evidence="1">CBS 247.69</strain>
    </source>
</reference>
<gene>
    <name evidence="1" type="ORF">BDZ94DRAFT_1277421</name>
</gene>
<dbReference type="Proteomes" id="UP000807353">
    <property type="component" value="Unassembled WGS sequence"/>
</dbReference>
<sequence>MWGEGKIREVAFLTFRGISTFNFTNNRRDNRLISGITFQSEDKGASLQKISLDQS</sequence>
<accession>A0A9P5XRW5</accession>
<comment type="caution">
    <text evidence="1">The sequence shown here is derived from an EMBL/GenBank/DDBJ whole genome shotgun (WGS) entry which is preliminary data.</text>
</comment>
<dbReference type="AlphaFoldDB" id="A0A9P5XRW5"/>
<proteinExistence type="predicted"/>
<name>A0A9P5XRW5_9AGAR</name>
<evidence type="ECO:0000313" key="1">
    <source>
        <dbReference type="EMBL" id="KAF9455745.1"/>
    </source>
</evidence>
<dbReference type="EMBL" id="MU150536">
    <property type="protein sequence ID" value="KAF9455745.1"/>
    <property type="molecule type" value="Genomic_DNA"/>
</dbReference>
<protein>
    <submittedName>
        <fullName evidence="1">Uncharacterized protein</fullName>
    </submittedName>
</protein>
<organism evidence="1 2">
    <name type="scientific">Collybia nuda</name>
    <dbReference type="NCBI Taxonomy" id="64659"/>
    <lineage>
        <taxon>Eukaryota</taxon>
        <taxon>Fungi</taxon>
        <taxon>Dikarya</taxon>
        <taxon>Basidiomycota</taxon>
        <taxon>Agaricomycotina</taxon>
        <taxon>Agaricomycetes</taxon>
        <taxon>Agaricomycetidae</taxon>
        <taxon>Agaricales</taxon>
        <taxon>Tricholomatineae</taxon>
        <taxon>Clitocybaceae</taxon>
        <taxon>Collybia</taxon>
    </lineage>
</organism>
<keyword evidence="2" id="KW-1185">Reference proteome</keyword>